<dbReference type="RefSeq" id="WP_016555953.1">
    <property type="nucleotide sequence ID" value="NZ_KZ857269.1"/>
</dbReference>
<gene>
    <name evidence="2" type="ORF">B5K06_30045</name>
</gene>
<dbReference type="EMBL" id="NAAC01000043">
    <property type="protein sequence ID" value="RDJ03242.1"/>
    <property type="molecule type" value="Genomic_DNA"/>
</dbReference>
<feature type="domain" description="DUF6894" evidence="1">
    <location>
        <begin position="2"/>
        <end position="70"/>
    </location>
</feature>
<name>A0A370KH03_9HYPH</name>
<proteinExistence type="predicted"/>
<dbReference type="OrthoDB" id="8392996at2"/>
<protein>
    <recommendedName>
        <fullName evidence="1">DUF6894 domain-containing protein</fullName>
    </recommendedName>
</protein>
<dbReference type="Pfam" id="PF21834">
    <property type="entry name" value="DUF6894"/>
    <property type="match status" value="1"/>
</dbReference>
<sequence>MLYYFNLCSDDWIDIDQQGVDLPTLEDARREADRAAREMVAELVLENRRIDGLRFEIADQDGNRLETVRFRDVIRFE</sequence>
<evidence type="ECO:0000313" key="2">
    <source>
        <dbReference type="EMBL" id="RDJ03242.1"/>
    </source>
</evidence>
<evidence type="ECO:0000313" key="3">
    <source>
        <dbReference type="Proteomes" id="UP000254939"/>
    </source>
</evidence>
<accession>A0A370KH03</accession>
<organism evidence="2 3">
    <name type="scientific">Rhizobium grahamii</name>
    <dbReference type="NCBI Taxonomy" id="1120045"/>
    <lineage>
        <taxon>Bacteria</taxon>
        <taxon>Pseudomonadati</taxon>
        <taxon>Pseudomonadota</taxon>
        <taxon>Alphaproteobacteria</taxon>
        <taxon>Hyphomicrobiales</taxon>
        <taxon>Rhizobiaceae</taxon>
        <taxon>Rhizobium/Agrobacterium group</taxon>
        <taxon>Rhizobium</taxon>
    </lineage>
</organism>
<evidence type="ECO:0000259" key="1">
    <source>
        <dbReference type="Pfam" id="PF21834"/>
    </source>
</evidence>
<comment type="caution">
    <text evidence="2">The sequence shown here is derived from an EMBL/GenBank/DDBJ whole genome shotgun (WGS) entry which is preliminary data.</text>
</comment>
<dbReference type="InterPro" id="IPR054189">
    <property type="entry name" value="DUF6894"/>
</dbReference>
<dbReference type="Proteomes" id="UP000254939">
    <property type="component" value="Unassembled WGS sequence"/>
</dbReference>
<dbReference type="AlphaFoldDB" id="A0A370KH03"/>
<reference evidence="2 3" key="1">
    <citation type="submission" date="2017-03" db="EMBL/GenBank/DDBJ databases">
        <title>Genome analysis of Rhizobial strains effectives or ineffectives for nitrogen fixation isolated from bean seeds.</title>
        <authorList>
            <person name="Peralta H."/>
            <person name="Aguilar-Vera A."/>
            <person name="Mora Y."/>
            <person name="Vargas-Lagunas C."/>
            <person name="Girard L."/>
            <person name="Mora J."/>
        </authorList>
    </citation>
    <scope>NUCLEOTIDE SEQUENCE [LARGE SCALE GENOMIC DNA]</scope>
    <source>
        <strain evidence="2 3">CCGM3</strain>
    </source>
</reference>